<organism evidence="2 3">
    <name type="scientific">Lithohypha guttulata</name>
    <dbReference type="NCBI Taxonomy" id="1690604"/>
    <lineage>
        <taxon>Eukaryota</taxon>
        <taxon>Fungi</taxon>
        <taxon>Dikarya</taxon>
        <taxon>Ascomycota</taxon>
        <taxon>Pezizomycotina</taxon>
        <taxon>Eurotiomycetes</taxon>
        <taxon>Chaetothyriomycetidae</taxon>
        <taxon>Chaetothyriales</taxon>
        <taxon>Trichomeriaceae</taxon>
        <taxon>Lithohypha</taxon>
    </lineage>
</organism>
<dbReference type="Proteomes" id="UP001345013">
    <property type="component" value="Unassembled WGS sequence"/>
</dbReference>
<feature type="signal peptide" evidence="1">
    <location>
        <begin position="1"/>
        <end position="19"/>
    </location>
</feature>
<reference evidence="2 3" key="1">
    <citation type="submission" date="2023-08" db="EMBL/GenBank/DDBJ databases">
        <title>Black Yeasts Isolated from many extreme environments.</title>
        <authorList>
            <person name="Coleine C."/>
            <person name="Stajich J.E."/>
            <person name="Selbmann L."/>
        </authorList>
    </citation>
    <scope>NUCLEOTIDE SEQUENCE [LARGE SCALE GENOMIC DNA]</scope>
    <source>
        <strain evidence="2 3">CCFEE 5885</strain>
    </source>
</reference>
<evidence type="ECO:0000256" key="1">
    <source>
        <dbReference type="SAM" id="SignalP"/>
    </source>
</evidence>
<accession>A0ABR0JW88</accession>
<feature type="chain" id="PRO_5046538863" evidence="1">
    <location>
        <begin position="20"/>
        <end position="226"/>
    </location>
</feature>
<protein>
    <submittedName>
        <fullName evidence="2">Uncharacterized protein</fullName>
    </submittedName>
</protein>
<sequence length="226" mass="24661">MRPGVIFAIFSAIVALGASSPIDPNAVVEVRNLDGTIATDFEVRTVVIDESVNPATVLKRQGGATSCRKIQNWFKWKLADDSTLRQFLNDRDKNIDSTIGYTRMDKNFCFDGTVVSDSTGGDVKDANVVGDITSSAKFAGFTYDGVVSGTVFNQYENYQGNGRGAHTSKQNIRITWKCPAAACPVAQVPIFQKELYIRAFADGRAECRGGNFCREDGLLPPGWNDL</sequence>
<comment type="caution">
    <text evidence="2">The sequence shown here is derived from an EMBL/GenBank/DDBJ whole genome shotgun (WGS) entry which is preliminary data.</text>
</comment>
<evidence type="ECO:0000313" key="3">
    <source>
        <dbReference type="Proteomes" id="UP001345013"/>
    </source>
</evidence>
<gene>
    <name evidence="2" type="ORF">LTR24_009819</name>
</gene>
<proteinExistence type="predicted"/>
<name>A0ABR0JW88_9EURO</name>
<keyword evidence="1" id="KW-0732">Signal</keyword>
<dbReference type="EMBL" id="JAVRRG010000239">
    <property type="protein sequence ID" value="KAK5075858.1"/>
    <property type="molecule type" value="Genomic_DNA"/>
</dbReference>
<evidence type="ECO:0000313" key="2">
    <source>
        <dbReference type="EMBL" id="KAK5075858.1"/>
    </source>
</evidence>
<keyword evidence="3" id="KW-1185">Reference proteome</keyword>